<dbReference type="Pfam" id="PF12833">
    <property type="entry name" value="HTH_18"/>
    <property type="match status" value="1"/>
</dbReference>
<evidence type="ECO:0000259" key="4">
    <source>
        <dbReference type="PROSITE" id="PS01124"/>
    </source>
</evidence>
<sequence>MALKLPTRQDYARRIARAIALIAADPARNPGLEDLAAAAAFSPFHFHRIYREITGETPAETLARERLSRAAGLLARERLPIAAVARRCGYGSAAAFTRAFRAAYGVPPAAYRDAGGIGRPRPEPGDEEDWMNEVTIRDEPALRLATLAHRGPYMGIGTRFDLLAAWARARGLEGPATRWIGLFHDDPGSVPADALRAEAAMTVPEGVEASDGVILRTLPPTRLAVLVFRGPYAELERAYRRLYRDWLPGSGEEPADQPAREEYLNDCRSLPPAEWLTAVMLPLRPAA</sequence>
<dbReference type="PANTHER" id="PTHR40055">
    <property type="entry name" value="TRANSCRIPTIONAL REGULATOR YGIV-RELATED"/>
    <property type="match status" value="1"/>
</dbReference>
<dbReference type="SUPFAM" id="SSF46689">
    <property type="entry name" value="Homeodomain-like"/>
    <property type="match status" value="2"/>
</dbReference>
<accession>A0ABX1E7E6</accession>
<keyword evidence="1" id="KW-0805">Transcription regulation</keyword>
<dbReference type="SMART" id="SM00871">
    <property type="entry name" value="AraC_E_bind"/>
    <property type="match status" value="1"/>
</dbReference>
<evidence type="ECO:0000256" key="1">
    <source>
        <dbReference type="ARBA" id="ARBA00023015"/>
    </source>
</evidence>
<keyword evidence="3" id="KW-0804">Transcription</keyword>
<proteinExistence type="predicted"/>
<dbReference type="PRINTS" id="PR00032">
    <property type="entry name" value="HTHARAC"/>
</dbReference>
<evidence type="ECO:0000313" key="6">
    <source>
        <dbReference type="Proteomes" id="UP000787635"/>
    </source>
</evidence>
<dbReference type="Gene3D" id="3.20.80.10">
    <property type="entry name" value="Regulatory factor, effector binding domain"/>
    <property type="match status" value="1"/>
</dbReference>
<dbReference type="InterPro" id="IPR009057">
    <property type="entry name" value="Homeodomain-like_sf"/>
</dbReference>
<dbReference type="EMBL" id="JAAVNE010000038">
    <property type="protein sequence ID" value="NKC33106.1"/>
    <property type="molecule type" value="Genomic_DNA"/>
</dbReference>
<organism evidence="5 6">
    <name type="scientific">Falsiroseomonas selenitidurans</name>
    <dbReference type="NCBI Taxonomy" id="2716335"/>
    <lineage>
        <taxon>Bacteria</taxon>
        <taxon>Pseudomonadati</taxon>
        <taxon>Pseudomonadota</taxon>
        <taxon>Alphaproteobacteria</taxon>
        <taxon>Acetobacterales</taxon>
        <taxon>Roseomonadaceae</taxon>
        <taxon>Falsiroseomonas</taxon>
    </lineage>
</organism>
<evidence type="ECO:0000256" key="2">
    <source>
        <dbReference type="ARBA" id="ARBA00023125"/>
    </source>
</evidence>
<feature type="domain" description="HTH araC/xylS-type" evidence="4">
    <location>
        <begin position="16"/>
        <end position="114"/>
    </location>
</feature>
<dbReference type="Gene3D" id="1.10.10.60">
    <property type="entry name" value="Homeodomain-like"/>
    <property type="match status" value="2"/>
</dbReference>
<dbReference type="PROSITE" id="PS00041">
    <property type="entry name" value="HTH_ARAC_FAMILY_1"/>
    <property type="match status" value="1"/>
</dbReference>
<dbReference type="InterPro" id="IPR018060">
    <property type="entry name" value="HTH_AraC"/>
</dbReference>
<dbReference type="PROSITE" id="PS01124">
    <property type="entry name" value="HTH_ARAC_FAMILY_2"/>
    <property type="match status" value="1"/>
</dbReference>
<dbReference type="InterPro" id="IPR011256">
    <property type="entry name" value="Reg_factor_effector_dom_sf"/>
</dbReference>
<dbReference type="InterPro" id="IPR010499">
    <property type="entry name" value="AraC_E-bd"/>
</dbReference>
<dbReference type="SMART" id="SM00342">
    <property type="entry name" value="HTH_ARAC"/>
    <property type="match status" value="1"/>
</dbReference>
<gene>
    <name evidence="5" type="ORF">HEQ75_19745</name>
</gene>
<evidence type="ECO:0000313" key="5">
    <source>
        <dbReference type="EMBL" id="NKC33106.1"/>
    </source>
</evidence>
<dbReference type="InterPro" id="IPR029442">
    <property type="entry name" value="GyrI-like"/>
</dbReference>
<protein>
    <submittedName>
        <fullName evidence="5">Helix-turn-helix domain-containing protein</fullName>
    </submittedName>
</protein>
<comment type="caution">
    <text evidence="5">The sequence shown here is derived from an EMBL/GenBank/DDBJ whole genome shotgun (WGS) entry which is preliminary data.</text>
</comment>
<dbReference type="InterPro" id="IPR018062">
    <property type="entry name" value="HTH_AraC-typ_CS"/>
</dbReference>
<dbReference type="InterPro" id="IPR050908">
    <property type="entry name" value="SmbC-like"/>
</dbReference>
<evidence type="ECO:0000256" key="3">
    <source>
        <dbReference type="ARBA" id="ARBA00023163"/>
    </source>
</evidence>
<dbReference type="Pfam" id="PF06445">
    <property type="entry name" value="GyrI-like"/>
    <property type="match status" value="1"/>
</dbReference>
<dbReference type="SUPFAM" id="SSF55136">
    <property type="entry name" value="Probable bacterial effector-binding domain"/>
    <property type="match status" value="1"/>
</dbReference>
<name>A0ABX1E7E6_9PROT</name>
<reference evidence="5 6" key="1">
    <citation type="submission" date="2020-03" db="EMBL/GenBank/DDBJ databases">
        <title>Roseomonas selenitidurans sp. nov. isolated from urban soil.</title>
        <authorList>
            <person name="Liu H."/>
        </authorList>
    </citation>
    <scope>NUCLEOTIDE SEQUENCE [LARGE SCALE GENOMIC DNA]</scope>
    <source>
        <strain evidence="5 6">BU-1</strain>
    </source>
</reference>
<keyword evidence="6" id="KW-1185">Reference proteome</keyword>
<dbReference type="PANTHER" id="PTHR40055:SF1">
    <property type="entry name" value="TRANSCRIPTIONAL REGULATOR YGIV-RELATED"/>
    <property type="match status" value="1"/>
</dbReference>
<dbReference type="Proteomes" id="UP000787635">
    <property type="component" value="Unassembled WGS sequence"/>
</dbReference>
<dbReference type="InterPro" id="IPR020449">
    <property type="entry name" value="Tscrpt_reg_AraC-type_HTH"/>
</dbReference>
<keyword evidence="2" id="KW-0238">DNA-binding</keyword>
<dbReference type="RefSeq" id="WP_168033841.1">
    <property type="nucleotide sequence ID" value="NZ_JAAVNE010000038.1"/>
</dbReference>